<keyword evidence="1" id="KW-0812">Transmembrane</keyword>
<dbReference type="AlphaFoldDB" id="A0A414B7P3"/>
<evidence type="ECO:0000256" key="1">
    <source>
        <dbReference type="SAM" id="Phobius"/>
    </source>
</evidence>
<evidence type="ECO:0000313" key="3">
    <source>
        <dbReference type="Proteomes" id="UP000284621"/>
    </source>
</evidence>
<gene>
    <name evidence="2" type="ORF">DW833_02890</name>
</gene>
<protein>
    <submittedName>
        <fullName evidence="2">Uncharacterized protein</fullName>
    </submittedName>
</protein>
<comment type="caution">
    <text evidence="2">The sequence shown here is derived from an EMBL/GenBank/DDBJ whole genome shotgun (WGS) entry which is preliminary data.</text>
</comment>
<keyword evidence="1" id="KW-1133">Transmembrane helix</keyword>
<proteinExistence type="predicted"/>
<sequence length="70" mass="8208">MGQNQNIMLDNFEIFQKVMAFQKMNTSKQAFSKFLSRIARKKLKKKGFTIRLNFIPLCCGVLTVTSRDRF</sequence>
<organism evidence="2 3">
    <name type="scientific">Anaerobutyricum hallii</name>
    <dbReference type="NCBI Taxonomy" id="39488"/>
    <lineage>
        <taxon>Bacteria</taxon>
        <taxon>Bacillati</taxon>
        <taxon>Bacillota</taxon>
        <taxon>Clostridia</taxon>
        <taxon>Lachnospirales</taxon>
        <taxon>Lachnospiraceae</taxon>
        <taxon>Anaerobutyricum</taxon>
    </lineage>
</organism>
<feature type="transmembrane region" description="Helical" evidence="1">
    <location>
        <begin position="48"/>
        <end position="66"/>
    </location>
</feature>
<dbReference type="Proteomes" id="UP000284621">
    <property type="component" value="Unassembled WGS sequence"/>
</dbReference>
<keyword evidence="3" id="KW-1185">Reference proteome</keyword>
<evidence type="ECO:0000313" key="2">
    <source>
        <dbReference type="EMBL" id="RHC66812.1"/>
    </source>
</evidence>
<dbReference type="EMBL" id="QSID01000003">
    <property type="protein sequence ID" value="RHC66812.1"/>
    <property type="molecule type" value="Genomic_DNA"/>
</dbReference>
<accession>A0A414B7P3</accession>
<name>A0A414B7P3_9FIRM</name>
<reference evidence="2 3" key="1">
    <citation type="submission" date="2018-08" db="EMBL/GenBank/DDBJ databases">
        <title>A genome reference for cultivated species of the human gut microbiota.</title>
        <authorList>
            <person name="Zou Y."/>
            <person name="Xue W."/>
            <person name="Luo G."/>
        </authorList>
    </citation>
    <scope>NUCLEOTIDE SEQUENCE [LARGE SCALE GENOMIC DNA]</scope>
    <source>
        <strain evidence="2 3">AM34-3LB</strain>
    </source>
</reference>
<keyword evidence="1" id="KW-0472">Membrane</keyword>